<dbReference type="OrthoDB" id="997705at2"/>
<comment type="caution">
    <text evidence="1">The sequence shown here is derived from an EMBL/GenBank/DDBJ whole genome shotgun (WGS) entry which is preliminary data.</text>
</comment>
<dbReference type="PROSITE" id="PS51257">
    <property type="entry name" value="PROKAR_LIPOPROTEIN"/>
    <property type="match status" value="1"/>
</dbReference>
<evidence type="ECO:0008006" key="3">
    <source>
        <dbReference type="Google" id="ProtNLM"/>
    </source>
</evidence>
<dbReference type="EMBL" id="QICL01000008">
    <property type="protein sequence ID" value="PXV65047.1"/>
    <property type="molecule type" value="Genomic_DNA"/>
</dbReference>
<keyword evidence="2" id="KW-1185">Reference proteome</keyword>
<organism evidence="1 2">
    <name type="scientific">Dysgonomonas alginatilytica</name>
    <dbReference type="NCBI Taxonomy" id="1605892"/>
    <lineage>
        <taxon>Bacteria</taxon>
        <taxon>Pseudomonadati</taxon>
        <taxon>Bacteroidota</taxon>
        <taxon>Bacteroidia</taxon>
        <taxon>Bacteroidales</taxon>
        <taxon>Dysgonomonadaceae</taxon>
        <taxon>Dysgonomonas</taxon>
    </lineage>
</organism>
<name>A0A2V3PSA2_9BACT</name>
<evidence type="ECO:0000313" key="2">
    <source>
        <dbReference type="Proteomes" id="UP000247973"/>
    </source>
</evidence>
<proteinExistence type="predicted"/>
<dbReference type="RefSeq" id="WP_110310322.1">
    <property type="nucleotide sequence ID" value="NZ_QICL01000008.1"/>
</dbReference>
<reference evidence="1 2" key="1">
    <citation type="submission" date="2018-03" db="EMBL/GenBank/DDBJ databases">
        <title>Genomic Encyclopedia of Archaeal and Bacterial Type Strains, Phase II (KMG-II): from individual species to whole genera.</title>
        <authorList>
            <person name="Goeker M."/>
        </authorList>
    </citation>
    <scope>NUCLEOTIDE SEQUENCE [LARGE SCALE GENOMIC DNA]</scope>
    <source>
        <strain evidence="1 2">DSM 100214</strain>
    </source>
</reference>
<gene>
    <name evidence="1" type="ORF">CLV62_10845</name>
</gene>
<accession>A0A2V3PSA2</accession>
<dbReference type="Proteomes" id="UP000247973">
    <property type="component" value="Unassembled WGS sequence"/>
</dbReference>
<dbReference type="AlphaFoldDB" id="A0A2V3PSA2"/>
<evidence type="ECO:0000313" key="1">
    <source>
        <dbReference type="EMBL" id="PXV65047.1"/>
    </source>
</evidence>
<sequence>MKHLFIYILTLGTIFISCDSKKAVQAEYEKENINASETKINDSTKIFIDASKIDSMMLILDNDLKTVINNSDYITLADAVSTAEYDTRLNNSDIMIKMQAPDYTIIIYNTGKSNDESDWLMVWKENGRTKFKNKWYTLAEDKKADVYKLLDKYKENSN</sequence>
<protein>
    <recommendedName>
        <fullName evidence="3">Lipoprotein</fullName>
    </recommendedName>
</protein>